<dbReference type="Pfam" id="PF00561">
    <property type="entry name" value="Abhydrolase_1"/>
    <property type="match status" value="1"/>
</dbReference>
<gene>
    <name evidence="2" type="ORF">Krac_1653</name>
</gene>
<dbReference type="Gene3D" id="3.40.50.1820">
    <property type="entry name" value="alpha/beta hydrolase"/>
    <property type="match status" value="1"/>
</dbReference>
<dbReference type="AlphaFoldDB" id="D6U2N5"/>
<comment type="caution">
    <text evidence="2">The sequence shown here is derived from an EMBL/GenBank/DDBJ whole genome shotgun (WGS) entry which is preliminary data.</text>
</comment>
<dbReference type="PANTHER" id="PTHR43433">
    <property type="entry name" value="HYDROLASE, ALPHA/BETA FOLD FAMILY PROTEIN"/>
    <property type="match status" value="1"/>
</dbReference>
<organism evidence="2 3">
    <name type="scientific">Ktedonobacter racemifer DSM 44963</name>
    <dbReference type="NCBI Taxonomy" id="485913"/>
    <lineage>
        <taxon>Bacteria</taxon>
        <taxon>Bacillati</taxon>
        <taxon>Chloroflexota</taxon>
        <taxon>Ktedonobacteria</taxon>
        <taxon>Ktedonobacterales</taxon>
        <taxon>Ktedonobacteraceae</taxon>
        <taxon>Ktedonobacter</taxon>
    </lineage>
</organism>
<dbReference type="GO" id="GO:0004806">
    <property type="term" value="F:triacylglycerol lipase activity"/>
    <property type="evidence" value="ECO:0007669"/>
    <property type="project" value="TreeGrafter"/>
</dbReference>
<dbReference type="EMBL" id="ADVG01000004">
    <property type="protein sequence ID" value="EFH80999.1"/>
    <property type="molecule type" value="Genomic_DNA"/>
</dbReference>
<dbReference type="RefSeq" id="WP_007918109.1">
    <property type="nucleotide sequence ID" value="NZ_ADVG01000004.1"/>
</dbReference>
<dbReference type="PRINTS" id="PR00111">
    <property type="entry name" value="ABHYDROLASE"/>
</dbReference>
<dbReference type="PANTHER" id="PTHR43433:SF5">
    <property type="entry name" value="AB HYDROLASE-1 DOMAIN-CONTAINING PROTEIN"/>
    <property type="match status" value="1"/>
</dbReference>
<proteinExistence type="predicted"/>
<sequence>MPFVTVPDGTRLYYETAGEGEPLLLISGSGLDHTFWNWNDVRDDFVSRYRVIVYDHRGTGQSDKPDAPPYSTRRLAQDAVWLLDHLGIERAHVYGNSMGGMIGQWVAIDHGKRVGALVLGATTPGPMFREQRDASNAHSVPRTAKINAIWTNPPANRQEALEKVALTLSPAWVTTHPDAFKEIFPVPPIPHYASKFFAQATREHDAWDLLPTISTPTLVIHGSEDLVAPTANASLLAERIPGAELSLIKGGRHVYHVEFREEASRVVNEFLARHPLE</sequence>
<feature type="domain" description="AB hydrolase-1" evidence="1">
    <location>
        <begin position="22"/>
        <end position="256"/>
    </location>
</feature>
<evidence type="ECO:0000313" key="3">
    <source>
        <dbReference type="Proteomes" id="UP000004508"/>
    </source>
</evidence>
<name>D6U2N5_KTERA</name>
<keyword evidence="2" id="KW-0378">Hydrolase</keyword>
<dbReference type="GO" id="GO:0046503">
    <property type="term" value="P:glycerolipid catabolic process"/>
    <property type="evidence" value="ECO:0007669"/>
    <property type="project" value="TreeGrafter"/>
</dbReference>
<accession>D6U2N5</accession>
<evidence type="ECO:0000313" key="2">
    <source>
        <dbReference type="EMBL" id="EFH80999.1"/>
    </source>
</evidence>
<dbReference type="InParanoid" id="D6U2N5"/>
<dbReference type="STRING" id="485913.Krac_1653"/>
<protein>
    <submittedName>
        <fullName evidence="2">Alpha/beta hydrolase fold protein</fullName>
    </submittedName>
</protein>
<dbReference type="SUPFAM" id="SSF53474">
    <property type="entry name" value="alpha/beta-Hydrolases"/>
    <property type="match status" value="1"/>
</dbReference>
<evidence type="ECO:0000259" key="1">
    <source>
        <dbReference type="Pfam" id="PF00561"/>
    </source>
</evidence>
<reference evidence="2 3" key="1">
    <citation type="journal article" date="2011" name="Stand. Genomic Sci.">
        <title>Non-contiguous finished genome sequence and contextual data of the filamentous soil bacterium Ktedonobacter racemifer type strain (SOSP1-21).</title>
        <authorList>
            <person name="Chang Y.J."/>
            <person name="Land M."/>
            <person name="Hauser L."/>
            <person name="Chertkov O."/>
            <person name="Del Rio T.G."/>
            <person name="Nolan M."/>
            <person name="Copeland A."/>
            <person name="Tice H."/>
            <person name="Cheng J.F."/>
            <person name="Lucas S."/>
            <person name="Han C."/>
            <person name="Goodwin L."/>
            <person name="Pitluck S."/>
            <person name="Ivanova N."/>
            <person name="Ovchinikova G."/>
            <person name="Pati A."/>
            <person name="Chen A."/>
            <person name="Palaniappan K."/>
            <person name="Mavromatis K."/>
            <person name="Liolios K."/>
            <person name="Brettin T."/>
            <person name="Fiebig A."/>
            <person name="Rohde M."/>
            <person name="Abt B."/>
            <person name="Goker M."/>
            <person name="Detter J.C."/>
            <person name="Woyke T."/>
            <person name="Bristow J."/>
            <person name="Eisen J.A."/>
            <person name="Markowitz V."/>
            <person name="Hugenholtz P."/>
            <person name="Kyrpides N.C."/>
            <person name="Klenk H.P."/>
            <person name="Lapidus A."/>
        </authorList>
    </citation>
    <scope>NUCLEOTIDE SEQUENCE [LARGE SCALE GENOMIC DNA]</scope>
    <source>
        <strain evidence="3">DSM 44963</strain>
    </source>
</reference>
<dbReference type="OrthoDB" id="9775557at2"/>
<keyword evidence="3" id="KW-1185">Reference proteome</keyword>
<dbReference type="InterPro" id="IPR000073">
    <property type="entry name" value="AB_hydrolase_1"/>
</dbReference>
<dbReference type="eggNOG" id="COG0596">
    <property type="taxonomic scope" value="Bacteria"/>
</dbReference>
<dbReference type="Proteomes" id="UP000004508">
    <property type="component" value="Unassembled WGS sequence"/>
</dbReference>
<dbReference type="InterPro" id="IPR050471">
    <property type="entry name" value="AB_hydrolase"/>
</dbReference>
<dbReference type="InterPro" id="IPR029058">
    <property type="entry name" value="AB_hydrolase_fold"/>
</dbReference>